<feature type="transmembrane region" description="Helical" evidence="7">
    <location>
        <begin position="188"/>
        <end position="207"/>
    </location>
</feature>
<evidence type="ECO:0000256" key="3">
    <source>
        <dbReference type="ARBA" id="ARBA00022448"/>
    </source>
</evidence>
<dbReference type="EMBL" id="CM018219">
    <property type="protein sequence ID" value="KAB2032627.1"/>
    <property type="molecule type" value="Genomic_DNA"/>
</dbReference>
<evidence type="ECO:0000256" key="1">
    <source>
        <dbReference type="ARBA" id="ARBA00004141"/>
    </source>
</evidence>
<evidence type="ECO:0000256" key="5">
    <source>
        <dbReference type="ARBA" id="ARBA00022989"/>
    </source>
</evidence>
<dbReference type="AlphaFoldDB" id="A0A5J5RNF1"/>
<feature type="transmembrane region" description="Helical" evidence="7">
    <location>
        <begin position="345"/>
        <end position="366"/>
    </location>
</feature>
<dbReference type="OrthoDB" id="2126698at2759"/>
<feature type="transmembrane region" description="Helical" evidence="7">
    <location>
        <begin position="410"/>
        <end position="432"/>
    </location>
</feature>
<evidence type="ECO:0000256" key="7">
    <source>
        <dbReference type="RuleBase" id="RU004914"/>
    </source>
</evidence>
<feature type="transmembrane region" description="Helical" evidence="7">
    <location>
        <begin position="259"/>
        <end position="278"/>
    </location>
</feature>
<keyword evidence="4 7" id="KW-0812">Transmembrane</keyword>
<feature type="transmembrane region" description="Helical" evidence="7">
    <location>
        <begin position="378"/>
        <end position="398"/>
    </location>
</feature>
<evidence type="ECO:0000256" key="4">
    <source>
        <dbReference type="ARBA" id="ARBA00022692"/>
    </source>
</evidence>
<feature type="transmembrane region" description="Helical" evidence="7">
    <location>
        <begin position="47"/>
        <end position="68"/>
    </location>
</feature>
<feature type="transmembrane region" description="Helical" evidence="7">
    <location>
        <begin position="219"/>
        <end position="238"/>
    </location>
</feature>
<feature type="transmembrane region" description="Helical" evidence="7">
    <location>
        <begin position="157"/>
        <end position="176"/>
    </location>
</feature>
<comment type="subcellular location">
    <subcellularLocation>
        <location evidence="1">Membrane</location>
        <topology evidence="1">Multi-pass membrane protein</topology>
    </subcellularLocation>
</comment>
<keyword evidence="3" id="KW-0813">Transport</keyword>
<comment type="similarity">
    <text evidence="2 7">Belongs to the multi antimicrobial extrusion (MATE) (TC 2.A.66.1) family.</text>
</comment>
<evidence type="ECO:0000313" key="8">
    <source>
        <dbReference type="EMBL" id="KAB2032627.1"/>
    </source>
</evidence>
<dbReference type="InterPro" id="IPR002528">
    <property type="entry name" value="MATE_fam"/>
</dbReference>
<dbReference type="CDD" id="cd13132">
    <property type="entry name" value="MATE_eukaryotic"/>
    <property type="match status" value="1"/>
</dbReference>
<dbReference type="PANTHER" id="PTHR11206">
    <property type="entry name" value="MULTIDRUG RESISTANCE PROTEIN"/>
    <property type="match status" value="1"/>
</dbReference>
<dbReference type="Pfam" id="PF01554">
    <property type="entry name" value="MatE"/>
    <property type="match status" value="2"/>
</dbReference>
<reference evidence="9" key="1">
    <citation type="journal article" date="2020" name="Nat. Genet.">
        <title>Genomic diversifications of five Gossypium allopolyploid species and their impact on cotton improvement.</title>
        <authorList>
            <person name="Chen Z.J."/>
            <person name="Sreedasyam A."/>
            <person name="Ando A."/>
            <person name="Song Q."/>
            <person name="De Santiago L.M."/>
            <person name="Hulse-Kemp A.M."/>
            <person name="Ding M."/>
            <person name="Ye W."/>
            <person name="Kirkbride R.C."/>
            <person name="Jenkins J."/>
            <person name="Plott C."/>
            <person name="Lovell J."/>
            <person name="Lin Y.M."/>
            <person name="Vaughn R."/>
            <person name="Liu B."/>
            <person name="Simpson S."/>
            <person name="Scheffler B.E."/>
            <person name="Wen L."/>
            <person name="Saski C.A."/>
            <person name="Grover C.E."/>
            <person name="Hu G."/>
            <person name="Conover J.L."/>
            <person name="Carlson J.W."/>
            <person name="Shu S."/>
            <person name="Boston L.B."/>
            <person name="Williams M."/>
            <person name="Peterson D.G."/>
            <person name="McGee K."/>
            <person name="Jones D.C."/>
            <person name="Wendel J.F."/>
            <person name="Stelly D.M."/>
            <person name="Grimwood J."/>
            <person name="Schmutz J."/>
        </authorList>
    </citation>
    <scope>NUCLEOTIDE SEQUENCE [LARGE SCALE GENOMIC DNA]</scope>
    <source>
        <strain evidence="9">cv. 3-79</strain>
    </source>
</reference>
<feature type="transmembrane region" description="Helical" evidence="7">
    <location>
        <begin position="113"/>
        <end position="137"/>
    </location>
</feature>
<keyword evidence="6 7" id="KW-0472">Membrane</keyword>
<gene>
    <name evidence="8" type="ORF">ES319_D05G387400v1</name>
</gene>
<evidence type="ECO:0000313" key="9">
    <source>
        <dbReference type="Proteomes" id="UP000327439"/>
    </source>
</evidence>
<dbReference type="NCBIfam" id="TIGR00797">
    <property type="entry name" value="matE"/>
    <property type="match status" value="1"/>
</dbReference>
<accession>A0A5J5RNF1</accession>
<name>A0A5J5RNF1_GOSBA</name>
<keyword evidence="9" id="KW-1185">Reference proteome</keyword>
<evidence type="ECO:0000256" key="2">
    <source>
        <dbReference type="ARBA" id="ARBA00010199"/>
    </source>
</evidence>
<proteinExistence type="inferred from homology"/>
<sequence>MSNTNISETIPFLPEIDDNKDEDGRWWKNVLDLEEAKKQVLFSLPMIVTNVVYYSITLVSVMFAGHLGELQLAGATLANSWATVTGFAFMTGLSGALETLCGQGFGAKIYRILGIYLQSSCIISCSFAILISILWFFTEPILIFLQQDAEISKTAALYIKYLIPGLFAYGLVQNILRFLQSQSILMPLVWFSVLPLALHLGIVYALVNWTDLGFKGAPLAASISLWISLVFLSSYVVLAQRFEETWPGLSSESFRLVFANLKLAIPSAAMVCLEYWAFELLVLLAGLMPNSEVTTSLIAMCVNTESIAYMITYGLSAAASTRVSNELGAENPRKAKTAMAVSLKLSILLALTVVVALAFGHNIWAAFFTNTASIINQFASITPFLLISITIDSFQGILSGVARGSGWQVLAVWANLGTFYLIGMPVAGLLAFKFKLYAKGCNLRLNRRKRKQLGYIEERNKGGPKQNFSKIN</sequence>
<protein>
    <recommendedName>
        <fullName evidence="7">Protein DETOXIFICATION</fullName>
    </recommendedName>
    <alternativeName>
        <fullName evidence="7">Multidrug and toxic compound extrusion protein</fullName>
    </alternativeName>
</protein>
<dbReference type="InterPro" id="IPR045069">
    <property type="entry name" value="MATE_euk"/>
</dbReference>
<dbReference type="GO" id="GO:1990961">
    <property type="term" value="P:xenobiotic detoxification by transmembrane export across the plasma membrane"/>
    <property type="evidence" value="ECO:0007669"/>
    <property type="project" value="InterPro"/>
</dbReference>
<keyword evidence="5 7" id="KW-1133">Transmembrane helix</keyword>
<evidence type="ECO:0000256" key="6">
    <source>
        <dbReference type="ARBA" id="ARBA00023136"/>
    </source>
</evidence>
<dbReference type="GO" id="GO:0016020">
    <property type="term" value="C:membrane"/>
    <property type="evidence" value="ECO:0007669"/>
    <property type="project" value="UniProtKB-SubCell"/>
</dbReference>
<dbReference type="Proteomes" id="UP000327439">
    <property type="component" value="Chromosome D05"/>
</dbReference>
<organism evidence="8 9">
    <name type="scientific">Gossypium barbadense</name>
    <name type="common">Sea Island cotton</name>
    <name type="synonym">Hibiscus barbadensis</name>
    <dbReference type="NCBI Taxonomy" id="3634"/>
    <lineage>
        <taxon>Eukaryota</taxon>
        <taxon>Viridiplantae</taxon>
        <taxon>Streptophyta</taxon>
        <taxon>Embryophyta</taxon>
        <taxon>Tracheophyta</taxon>
        <taxon>Spermatophyta</taxon>
        <taxon>Magnoliopsida</taxon>
        <taxon>eudicotyledons</taxon>
        <taxon>Gunneridae</taxon>
        <taxon>Pentapetalae</taxon>
        <taxon>rosids</taxon>
        <taxon>malvids</taxon>
        <taxon>Malvales</taxon>
        <taxon>Malvaceae</taxon>
        <taxon>Malvoideae</taxon>
        <taxon>Gossypium</taxon>
    </lineage>
</organism>
<feature type="transmembrane region" description="Helical" evidence="7">
    <location>
        <begin position="80"/>
        <end position="101"/>
    </location>
</feature>
<dbReference type="GO" id="GO:0015297">
    <property type="term" value="F:antiporter activity"/>
    <property type="evidence" value="ECO:0007669"/>
    <property type="project" value="InterPro"/>
</dbReference>
<dbReference type="GO" id="GO:0042910">
    <property type="term" value="F:xenobiotic transmembrane transporter activity"/>
    <property type="evidence" value="ECO:0007669"/>
    <property type="project" value="InterPro"/>
</dbReference>